<evidence type="ECO:0000313" key="1">
    <source>
        <dbReference type="EMBL" id="MEI5689038.1"/>
    </source>
</evidence>
<gene>
    <name evidence="1" type="ORF">V8201_18255</name>
</gene>
<organism evidence="1 2">
    <name type="scientific">Sphingomonas kyungheensis</name>
    <dbReference type="NCBI Taxonomy" id="1069987"/>
    <lineage>
        <taxon>Bacteria</taxon>
        <taxon>Pseudomonadati</taxon>
        <taxon>Pseudomonadota</taxon>
        <taxon>Alphaproteobacteria</taxon>
        <taxon>Sphingomonadales</taxon>
        <taxon>Sphingomonadaceae</taxon>
        <taxon>Sphingomonas</taxon>
    </lineage>
</organism>
<dbReference type="InterPro" id="IPR011660">
    <property type="entry name" value="VapB-like"/>
</dbReference>
<dbReference type="EMBL" id="JBBBDM010000019">
    <property type="protein sequence ID" value="MEI5689038.1"/>
    <property type="molecule type" value="Genomic_DNA"/>
</dbReference>
<evidence type="ECO:0000313" key="2">
    <source>
        <dbReference type="Proteomes" id="UP001367771"/>
    </source>
</evidence>
<sequence>MGITIEHDAHERAIRQLAERRGVSLTDAIGLAVNSELARDIEQDRKDDFMRCVREVQATFAKAPVLDPRPYRELVYDENGLPR</sequence>
<dbReference type="RefSeq" id="WP_336546187.1">
    <property type="nucleotide sequence ID" value="NZ_JBBBDM010000019.1"/>
</dbReference>
<name>A0ABU8H7X4_9SPHN</name>
<dbReference type="Proteomes" id="UP001367771">
    <property type="component" value="Unassembled WGS sequence"/>
</dbReference>
<accession>A0ABU8H7X4</accession>
<comment type="caution">
    <text evidence="1">The sequence shown here is derived from an EMBL/GenBank/DDBJ whole genome shotgun (WGS) entry which is preliminary data.</text>
</comment>
<reference evidence="1 2" key="1">
    <citation type="journal article" date="2013" name="Int. J. Syst. Evol. Microbiol.">
        <title>Sphingomonas kyungheensis sp. nov., a bacterium with ginsenoside-converting activity isolated from soil of a ginseng field.</title>
        <authorList>
            <person name="Son H.M."/>
            <person name="Yang J.E."/>
            <person name="Park Y."/>
            <person name="Han C.K."/>
            <person name="Kim S.G."/>
            <person name="Kook M."/>
            <person name="Yi T.H."/>
        </authorList>
    </citation>
    <scope>NUCLEOTIDE SEQUENCE [LARGE SCALE GENOMIC DNA]</scope>
    <source>
        <strain evidence="1 2">LMG 26582</strain>
    </source>
</reference>
<protein>
    <submittedName>
        <fullName evidence="1">Type II toxin-antitoxin system VapB family antitoxin</fullName>
    </submittedName>
</protein>
<keyword evidence="2" id="KW-1185">Reference proteome</keyword>
<dbReference type="Pfam" id="PF07704">
    <property type="entry name" value="PSK_trans_fac"/>
    <property type="match status" value="1"/>
</dbReference>
<proteinExistence type="predicted"/>